<dbReference type="GO" id="GO:0004803">
    <property type="term" value="F:transposase activity"/>
    <property type="evidence" value="ECO:0007669"/>
    <property type="project" value="InterPro"/>
</dbReference>
<dbReference type="Proteomes" id="UP000646877">
    <property type="component" value="Unassembled WGS sequence"/>
</dbReference>
<keyword evidence="5" id="KW-1185">Reference proteome</keyword>
<dbReference type="EMBL" id="CP137578">
    <property type="protein sequence ID" value="WOX29231.1"/>
    <property type="molecule type" value="Genomic_DNA"/>
</dbReference>
<dbReference type="Proteomes" id="UP001304419">
    <property type="component" value="Chromosome 1"/>
</dbReference>
<evidence type="ECO:0000259" key="1">
    <source>
        <dbReference type="SMART" id="SM01321"/>
    </source>
</evidence>
<protein>
    <submittedName>
        <fullName evidence="2">Transposase</fullName>
    </submittedName>
</protein>
<dbReference type="AlphaFoldDB" id="A0A8I2KN35"/>
<dbReference type="GO" id="GO:0006313">
    <property type="term" value="P:DNA transposition"/>
    <property type="evidence" value="ECO:0007669"/>
    <property type="project" value="InterPro"/>
</dbReference>
<dbReference type="Pfam" id="PF01797">
    <property type="entry name" value="Y1_Tnp"/>
    <property type="match status" value="1"/>
</dbReference>
<dbReference type="PANTHER" id="PTHR36966:SF1">
    <property type="entry name" value="REP-ASSOCIATED TYROSINE TRANSPOSASE"/>
    <property type="match status" value="1"/>
</dbReference>
<dbReference type="SUPFAM" id="SSF143422">
    <property type="entry name" value="Transposase IS200-like"/>
    <property type="match status" value="1"/>
</dbReference>
<dbReference type="SMART" id="SM01321">
    <property type="entry name" value="Y1_Tnp"/>
    <property type="match status" value="1"/>
</dbReference>
<dbReference type="RefSeq" id="WP_193522362.1">
    <property type="nucleotide sequence ID" value="NZ_CBCSDF010000019.1"/>
</dbReference>
<evidence type="ECO:0000313" key="2">
    <source>
        <dbReference type="EMBL" id="NLR23389.1"/>
    </source>
</evidence>
<gene>
    <name evidence="2" type="ORF">F9Y85_19145</name>
    <name evidence="3" type="ORF">R5H13_02865</name>
</gene>
<evidence type="ECO:0000313" key="4">
    <source>
        <dbReference type="Proteomes" id="UP000646877"/>
    </source>
</evidence>
<organism evidence="2 4">
    <name type="scientific">Pseudoalteromonas maricaloris</name>
    <dbReference type="NCBI Taxonomy" id="184924"/>
    <lineage>
        <taxon>Bacteria</taxon>
        <taxon>Pseudomonadati</taxon>
        <taxon>Pseudomonadota</taxon>
        <taxon>Gammaproteobacteria</taxon>
        <taxon>Alteromonadales</taxon>
        <taxon>Pseudoalteromonadaceae</taxon>
        <taxon>Pseudoalteromonas</taxon>
    </lineage>
</organism>
<dbReference type="InterPro" id="IPR052715">
    <property type="entry name" value="RAYT_transposase"/>
</dbReference>
<accession>A0A8I2KN35</accession>
<sequence length="148" mass="17291">MYKSQNLRNKRVSLVNHFYAITLMCKDRKSYFNSFPICAEAAKTIMACELGQLFKAIAFVLMPDHLHLIIQLNGSLKLPDSIRAIKGRIATSLRSFGVFGLWQKGYYEHLIRSEDDLKEQVRYIIQNPIRAKLVTRVGKYPYWFCIWV</sequence>
<evidence type="ECO:0000313" key="5">
    <source>
        <dbReference type="Proteomes" id="UP001304419"/>
    </source>
</evidence>
<name>A0A8I2KN35_9GAMM</name>
<dbReference type="PANTHER" id="PTHR36966">
    <property type="entry name" value="REP-ASSOCIATED TYROSINE TRANSPOSASE"/>
    <property type="match status" value="1"/>
</dbReference>
<reference evidence="2" key="1">
    <citation type="submission" date="2019-10" db="EMBL/GenBank/DDBJ databases">
        <authorList>
            <person name="Paulsen S."/>
        </authorList>
    </citation>
    <scope>NUCLEOTIDE SEQUENCE</scope>
    <source>
        <strain evidence="2">LMG 19692</strain>
    </source>
</reference>
<dbReference type="GO" id="GO:0043565">
    <property type="term" value="F:sequence-specific DNA binding"/>
    <property type="evidence" value="ECO:0007669"/>
    <property type="project" value="TreeGrafter"/>
</dbReference>
<dbReference type="EMBL" id="WEIA01000015">
    <property type="protein sequence ID" value="NLR23389.1"/>
    <property type="molecule type" value="Genomic_DNA"/>
</dbReference>
<evidence type="ECO:0000313" key="3">
    <source>
        <dbReference type="EMBL" id="WOX29231.1"/>
    </source>
</evidence>
<dbReference type="InterPro" id="IPR036515">
    <property type="entry name" value="Transposase_17_sf"/>
</dbReference>
<feature type="domain" description="Transposase IS200-like" evidence="1">
    <location>
        <begin position="14"/>
        <end position="127"/>
    </location>
</feature>
<reference evidence="3 5" key="2">
    <citation type="submission" date="2023-10" db="EMBL/GenBank/DDBJ databases">
        <title>To unveil natural product biosynthetic capacity in Pseudoalteromonas.</title>
        <authorList>
            <person name="Wang J."/>
        </authorList>
    </citation>
    <scope>NUCLEOTIDE SEQUENCE [LARGE SCALE GENOMIC DNA]</scope>
    <source>
        <strain evidence="3 5">DSM 15914</strain>
    </source>
</reference>
<dbReference type="NCBIfam" id="NF047646">
    <property type="entry name" value="REP_Tyr_transpos"/>
    <property type="match status" value="1"/>
</dbReference>
<dbReference type="Gene3D" id="3.30.70.1290">
    <property type="entry name" value="Transposase IS200-like"/>
    <property type="match status" value="1"/>
</dbReference>
<proteinExistence type="predicted"/>
<dbReference type="InterPro" id="IPR002686">
    <property type="entry name" value="Transposase_17"/>
</dbReference>